<comment type="subcellular location">
    <subcellularLocation>
        <location evidence="1">Cell inner membrane</location>
        <topology evidence="1">Single-pass membrane protein</topology>
        <orientation evidence="1">Periplasmic side</orientation>
    </subcellularLocation>
</comment>
<protein>
    <submittedName>
        <fullName evidence="12">Energy transducer TonB</fullName>
    </submittedName>
</protein>
<evidence type="ECO:0000313" key="12">
    <source>
        <dbReference type="EMBL" id="MFD2531853.1"/>
    </source>
</evidence>
<dbReference type="PANTHER" id="PTHR33446">
    <property type="entry name" value="PROTEIN TONB-RELATED"/>
    <property type="match status" value="1"/>
</dbReference>
<evidence type="ECO:0000256" key="8">
    <source>
        <dbReference type="ARBA" id="ARBA00022989"/>
    </source>
</evidence>
<keyword evidence="8 10" id="KW-1133">Transmembrane helix</keyword>
<evidence type="ECO:0000256" key="1">
    <source>
        <dbReference type="ARBA" id="ARBA00004383"/>
    </source>
</evidence>
<dbReference type="InterPro" id="IPR051045">
    <property type="entry name" value="TonB-dependent_transducer"/>
</dbReference>
<dbReference type="Pfam" id="PF03544">
    <property type="entry name" value="TonB_C"/>
    <property type="match status" value="1"/>
</dbReference>
<dbReference type="Proteomes" id="UP001597460">
    <property type="component" value="Unassembled WGS sequence"/>
</dbReference>
<evidence type="ECO:0000256" key="4">
    <source>
        <dbReference type="ARBA" id="ARBA00022475"/>
    </source>
</evidence>
<dbReference type="PANTHER" id="PTHR33446:SF2">
    <property type="entry name" value="PROTEIN TONB"/>
    <property type="match status" value="1"/>
</dbReference>
<evidence type="ECO:0000256" key="6">
    <source>
        <dbReference type="ARBA" id="ARBA00022692"/>
    </source>
</evidence>
<organism evidence="12 13">
    <name type="scientific">Gracilimonas halophila</name>
    <dbReference type="NCBI Taxonomy" id="1834464"/>
    <lineage>
        <taxon>Bacteria</taxon>
        <taxon>Pseudomonadati</taxon>
        <taxon>Balneolota</taxon>
        <taxon>Balneolia</taxon>
        <taxon>Balneolales</taxon>
        <taxon>Balneolaceae</taxon>
        <taxon>Gracilimonas</taxon>
    </lineage>
</organism>
<dbReference type="Gene3D" id="3.30.1150.10">
    <property type="match status" value="1"/>
</dbReference>
<keyword evidence="9 10" id="KW-0472">Membrane</keyword>
<evidence type="ECO:0000256" key="5">
    <source>
        <dbReference type="ARBA" id="ARBA00022519"/>
    </source>
</evidence>
<dbReference type="SUPFAM" id="SSF74653">
    <property type="entry name" value="TolA/TonB C-terminal domain"/>
    <property type="match status" value="1"/>
</dbReference>
<reference evidence="13" key="1">
    <citation type="journal article" date="2019" name="Int. J. Syst. Evol. Microbiol.">
        <title>The Global Catalogue of Microorganisms (GCM) 10K type strain sequencing project: providing services to taxonomists for standard genome sequencing and annotation.</title>
        <authorList>
            <consortium name="The Broad Institute Genomics Platform"/>
            <consortium name="The Broad Institute Genome Sequencing Center for Infectious Disease"/>
            <person name="Wu L."/>
            <person name="Ma J."/>
        </authorList>
    </citation>
    <scope>NUCLEOTIDE SEQUENCE [LARGE SCALE GENOMIC DNA]</scope>
    <source>
        <strain evidence="13">KCTC 52042</strain>
    </source>
</reference>
<feature type="domain" description="TonB C-terminal" evidence="11">
    <location>
        <begin position="127"/>
        <end position="217"/>
    </location>
</feature>
<evidence type="ECO:0000256" key="2">
    <source>
        <dbReference type="ARBA" id="ARBA00006555"/>
    </source>
</evidence>
<dbReference type="InterPro" id="IPR006260">
    <property type="entry name" value="TonB/TolA_C"/>
</dbReference>
<keyword evidence="7" id="KW-0653">Protein transport</keyword>
<keyword evidence="3" id="KW-0813">Transport</keyword>
<evidence type="ECO:0000256" key="7">
    <source>
        <dbReference type="ARBA" id="ARBA00022927"/>
    </source>
</evidence>
<dbReference type="PRINTS" id="PR01374">
    <property type="entry name" value="TONBPROTEIN"/>
</dbReference>
<evidence type="ECO:0000256" key="9">
    <source>
        <dbReference type="ARBA" id="ARBA00023136"/>
    </source>
</evidence>
<keyword evidence="13" id="KW-1185">Reference proteome</keyword>
<evidence type="ECO:0000313" key="13">
    <source>
        <dbReference type="Proteomes" id="UP001597460"/>
    </source>
</evidence>
<keyword evidence="6 10" id="KW-0812">Transmembrane</keyword>
<proteinExistence type="inferred from homology"/>
<dbReference type="RefSeq" id="WP_390299645.1">
    <property type="nucleotide sequence ID" value="NZ_JBHULI010000022.1"/>
</dbReference>
<feature type="transmembrane region" description="Helical" evidence="10">
    <location>
        <begin position="16"/>
        <end position="35"/>
    </location>
</feature>
<dbReference type="InterPro" id="IPR037682">
    <property type="entry name" value="TonB_C"/>
</dbReference>
<name>A0ABW5JK57_9BACT</name>
<keyword evidence="5" id="KW-0997">Cell inner membrane</keyword>
<accession>A0ABW5JK57</accession>
<gene>
    <name evidence="12" type="ORF">ACFSVN_05300</name>
</gene>
<comment type="similarity">
    <text evidence="2">Belongs to the TonB family.</text>
</comment>
<keyword evidence="4" id="KW-1003">Cell membrane</keyword>
<evidence type="ECO:0000259" key="11">
    <source>
        <dbReference type="PROSITE" id="PS52015"/>
    </source>
</evidence>
<evidence type="ECO:0000256" key="3">
    <source>
        <dbReference type="ARBA" id="ARBA00022448"/>
    </source>
</evidence>
<comment type="caution">
    <text evidence="12">The sequence shown here is derived from an EMBL/GenBank/DDBJ whole genome shotgun (WGS) entry which is preliminary data.</text>
</comment>
<dbReference type="PROSITE" id="PS52015">
    <property type="entry name" value="TONB_CTD"/>
    <property type="match status" value="1"/>
</dbReference>
<sequence length="217" mass="24261">MINERKTPKADLKRSYTVYLEAGLIIALVIMLTAVKLNLETEPPTVVQLDEQEVVEMEEIVQTKQIETPPPPPRPPVPVEVPNDEIIEDEMIDLDAELDMDAPMDLPPPPEEEEAEEDFFVVVEEMPVLKGGMAKLQASVQYPEMARRAGIEGRVTVQFIVNEQGNVENARVVRGIGGGCDEEALKAVQQAEFEPGMQRGRPVRVQYALSINFRLEN</sequence>
<dbReference type="EMBL" id="JBHULI010000022">
    <property type="protein sequence ID" value="MFD2531853.1"/>
    <property type="molecule type" value="Genomic_DNA"/>
</dbReference>
<dbReference type="NCBIfam" id="TIGR01352">
    <property type="entry name" value="tonB_Cterm"/>
    <property type="match status" value="1"/>
</dbReference>
<dbReference type="InterPro" id="IPR003538">
    <property type="entry name" value="TonB"/>
</dbReference>
<evidence type="ECO:0000256" key="10">
    <source>
        <dbReference type="SAM" id="Phobius"/>
    </source>
</evidence>